<evidence type="ECO:0000313" key="3">
    <source>
        <dbReference type="Proteomes" id="UP000464671"/>
    </source>
</evidence>
<name>A0A6B9LP77_9CAUD</name>
<reference evidence="2 3" key="1">
    <citation type="journal article" date="2020" name="Viruses">
        <title>Diversity and Host Interactions Among Virulent and Temperate Baltic Sea Flavobacterium Phages.</title>
        <authorList>
            <person name="Nilsson E."/>
            <person name="Bayfield O.W."/>
            <person name="Lundin D."/>
            <person name="Antson A.A."/>
            <person name="Holmfeldt K."/>
        </authorList>
    </citation>
    <scope>NUCLEOTIDE SEQUENCE [LARGE SCALE GENOMIC DNA]</scope>
</reference>
<feature type="transmembrane region" description="Helical" evidence="1">
    <location>
        <begin position="73"/>
        <end position="92"/>
    </location>
</feature>
<feature type="transmembrane region" description="Helical" evidence="1">
    <location>
        <begin position="47"/>
        <end position="67"/>
    </location>
</feature>
<keyword evidence="3" id="KW-1185">Reference proteome</keyword>
<dbReference type="EMBL" id="MN812239">
    <property type="protein sequence ID" value="QHB40958.1"/>
    <property type="molecule type" value="Genomic_DNA"/>
</dbReference>
<keyword evidence="1" id="KW-0812">Transmembrane</keyword>
<accession>A0A6B9LP77</accession>
<keyword evidence="1" id="KW-1133">Transmembrane helix</keyword>
<gene>
    <name evidence="2" type="ORF">tant81_gp027</name>
</gene>
<keyword evidence="1" id="KW-0472">Membrane</keyword>
<proteinExistence type="predicted"/>
<evidence type="ECO:0000256" key="1">
    <source>
        <dbReference type="SAM" id="Phobius"/>
    </source>
</evidence>
<organism evidence="2 3">
    <name type="scientific">Flavobacterium phage vB_FspS_tant8-1</name>
    <dbReference type="NCBI Taxonomy" id="2686278"/>
    <lineage>
        <taxon>Viruses</taxon>
        <taxon>Duplodnaviria</taxon>
        <taxon>Heunggongvirae</taxon>
        <taxon>Uroviricota</taxon>
        <taxon>Caudoviricetes</taxon>
        <taxon>Tantvirus</taxon>
        <taxon>Tantvirus tant</taxon>
    </lineage>
</organism>
<dbReference type="Proteomes" id="UP000464671">
    <property type="component" value="Segment"/>
</dbReference>
<sequence length="117" mass="14254">MANQTQTEYFVRTSMKKKFGIELTKEQTEMIDEIYIEQKRNQIFKRAIYRFMNASFSIFSIILFLIFKQFHVGFANWFFFAVFVLFFIYNLIHCFKNYVDFKSIKAKEKFDIGNELE</sequence>
<protein>
    <recommendedName>
        <fullName evidence="4">2TM domain-containing protein</fullName>
    </recommendedName>
</protein>
<evidence type="ECO:0008006" key="4">
    <source>
        <dbReference type="Google" id="ProtNLM"/>
    </source>
</evidence>
<evidence type="ECO:0000313" key="2">
    <source>
        <dbReference type="EMBL" id="QHB40958.1"/>
    </source>
</evidence>